<dbReference type="RefSeq" id="WP_386810835.1">
    <property type="nucleotide sequence ID" value="NZ_JBHTIH010000002.1"/>
</dbReference>
<comment type="caution">
    <text evidence="2">The sequence shown here is derived from an EMBL/GenBank/DDBJ whole genome shotgun (WGS) entry which is preliminary data.</text>
</comment>
<dbReference type="PANTHER" id="PTHR35893">
    <property type="entry name" value="INNER MEMBRANE PROTEIN-RELATED"/>
    <property type="match status" value="1"/>
</dbReference>
<proteinExistence type="predicted"/>
<reference evidence="3" key="1">
    <citation type="journal article" date="2019" name="Int. J. Syst. Evol. Microbiol.">
        <title>The Global Catalogue of Microorganisms (GCM) 10K type strain sequencing project: providing services to taxonomists for standard genome sequencing and annotation.</title>
        <authorList>
            <consortium name="The Broad Institute Genomics Platform"/>
            <consortium name="The Broad Institute Genome Sequencing Center for Infectious Disease"/>
            <person name="Wu L."/>
            <person name="Ma J."/>
        </authorList>
    </citation>
    <scope>NUCLEOTIDE SEQUENCE [LARGE SCALE GENOMIC DNA]</scope>
    <source>
        <strain evidence="3">CCUG 55491</strain>
    </source>
</reference>
<dbReference type="Proteomes" id="UP001597090">
    <property type="component" value="Unassembled WGS sequence"/>
</dbReference>
<gene>
    <name evidence="2" type="ORF">ACFQZQ_01055</name>
</gene>
<name>A0ABW2YL99_9GAMM</name>
<evidence type="ECO:0000313" key="3">
    <source>
        <dbReference type="Proteomes" id="UP001597090"/>
    </source>
</evidence>
<dbReference type="PANTHER" id="PTHR35893:SF3">
    <property type="entry name" value="INNER MEMBRANE PROTEIN"/>
    <property type="match status" value="1"/>
</dbReference>
<evidence type="ECO:0000259" key="1">
    <source>
        <dbReference type="Pfam" id="PF05957"/>
    </source>
</evidence>
<evidence type="ECO:0000313" key="2">
    <source>
        <dbReference type="EMBL" id="MFD0737878.1"/>
    </source>
</evidence>
<protein>
    <submittedName>
        <fullName evidence="2">YqjD family protein</fullName>
    </submittedName>
</protein>
<feature type="domain" description="DUF883" evidence="1">
    <location>
        <begin position="7"/>
        <end position="54"/>
    </location>
</feature>
<dbReference type="InterPro" id="IPR043604">
    <property type="entry name" value="DUF883_N"/>
</dbReference>
<sequence length="101" mass="11439">MNQLNTDRLRHNLRAVVDNVEQALHHMSDATGEEVDELRSRAGRRLHDAHDRLGEIEHRAAAQLRRAGRRTQTYVHDHPWQLLGGLAIAAAALSLLARTRL</sequence>
<keyword evidence="3" id="KW-1185">Reference proteome</keyword>
<dbReference type="Pfam" id="PF05957">
    <property type="entry name" value="DUF883"/>
    <property type="match status" value="1"/>
</dbReference>
<dbReference type="EMBL" id="JBHTIH010000002">
    <property type="protein sequence ID" value="MFD0737878.1"/>
    <property type="molecule type" value="Genomic_DNA"/>
</dbReference>
<dbReference type="InterPro" id="IPR010279">
    <property type="entry name" value="YqjD/ElaB"/>
</dbReference>
<accession>A0ABW2YL99</accession>
<organism evidence="2 3">
    <name type="scientific">Lysobacter koreensis</name>
    <dbReference type="NCBI Taxonomy" id="266122"/>
    <lineage>
        <taxon>Bacteria</taxon>
        <taxon>Pseudomonadati</taxon>
        <taxon>Pseudomonadota</taxon>
        <taxon>Gammaproteobacteria</taxon>
        <taxon>Lysobacterales</taxon>
        <taxon>Lysobacteraceae</taxon>
        <taxon>Lysobacter</taxon>
    </lineage>
</organism>